<proteinExistence type="predicted"/>
<protein>
    <submittedName>
        <fullName evidence="2">Glycosyltransferase</fullName>
    </submittedName>
</protein>
<dbReference type="EMBL" id="PP895363">
    <property type="protein sequence ID" value="XCI78204.1"/>
    <property type="molecule type" value="Genomic_DNA"/>
</dbReference>
<feature type="domain" description="Glycosyltransferase 2-like" evidence="1">
    <location>
        <begin position="13"/>
        <end position="79"/>
    </location>
</feature>
<evidence type="ECO:0000259" key="1">
    <source>
        <dbReference type="Pfam" id="PF00535"/>
    </source>
</evidence>
<dbReference type="Gene3D" id="3.90.550.10">
    <property type="entry name" value="Spore Coat Polysaccharide Biosynthesis Protein SpsA, Chain A"/>
    <property type="match status" value="1"/>
</dbReference>
<dbReference type="Pfam" id="PF00535">
    <property type="entry name" value="Glycos_transf_2"/>
    <property type="match status" value="1"/>
</dbReference>
<dbReference type="CDD" id="cd00761">
    <property type="entry name" value="Glyco_tranf_GTA_type"/>
    <property type="match status" value="1"/>
</dbReference>
<reference evidence="2" key="1">
    <citation type="submission" date="2024-06" db="EMBL/GenBank/DDBJ databases">
        <title>High activity and specificity of bacteriophage cocktails against carbapenem-resistant Klebsiella pneumoniae belonging to high-risk clones CG258 and ST307.</title>
        <authorList>
            <person name="Jimenez Quiceno J."/>
            <person name="Salazar Ospina L."/>
            <person name="Tellez Carrasquilla S."/>
        </authorList>
    </citation>
    <scope>NUCLEOTIDE SEQUENCE</scope>
</reference>
<dbReference type="SUPFAM" id="SSF53448">
    <property type="entry name" value="Nucleotide-diphospho-sugar transferases"/>
    <property type="match status" value="1"/>
</dbReference>
<name>A0AAU8HZS4_9CAUD</name>
<sequence length="210" mass="24071">MKIGIGVITMGVRTINRKLFENSEHGVFIYTDKERLGPSHARNKVLEHFDGYDHIFILDDDCFPTKPGWENYFITQASEHNIHYMAIPEVFGGQFVSSDKEMQYWFSALGCFVYQDKVAMDVIGGYNIAYNRYGYEDAGRSRRALQAGLTGHNNAWGFPVRGLSYIHSEDVFGENPVPNIETPEKLKYIESNHKVYAEEISSGVLFYPYK</sequence>
<organism evidence="2">
    <name type="scientific">Klebsiella phage FKP3</name>
    <dbReference type="NCBI Taxonomy" id="3231233"/>
    <lineage>
        <taxon>Viruses</taxon>
        <taxon>Duplodnaviria</taxon>
        <taxon>Heunggongvirae</taxon>
        <taxon>Uroviricota</taxon>
        <taxon>Caudoviricetes</taxon>
        <taxon>Stephanstirmvirinae</taxon>
        <taxon>Justusliebigvirus</taxon>
    </lineage>
</organism>
<evidence type="ECO:0000313" key="2">
    <source>
        <dbReference type="EMBL" id="XCI78204.1"/>
    </source>
</evidence>
<dbReference type="InterPro" id="IPR029044">
    <property type="entry name" value="Nucleotide-diphossugar_trans"/>
</dbReference>
<accession>A0AAU8HZS4</accession>
<dbReference type="InterPro" id="IPR001173">
    <property type="entry name" value="Glyco_trans_2-like"/>
</dbReference>